<proteinExistence type="predicted"/>
<gene>
    <name evidence="2" type="ORF">C476_17217</name>
</gene>
<reference evidence="2 3" key="1">
    <citation type="journal article" date="2014" name="PLoS Genet.">
        <title>Phylogenetically driven sequencing of extremely halophilic archaea reveals strategies for static and dynamic osmo-response.</title>
        <authorList>
            <person name="Becker E.A."/>
            <person name="Seitzer P.M."/>
            <person name="Tritt A."/>
            <person name="Larsen D."/>
            <person name="Krusor M."/>
            <person name="Yao A.I."/>
            <person name="Wu D."/>
            <person name="Madern D."/>
            <person name="Eisen J.A."/>
            <person name="Darling A.E."/>
            <person name="Facciotti M.T."/>
        </authorList>
    </citation>
    <scope>NUCLEOTIDE SEQUENCE [LARGE SCALE GENOMIC DNA]</scope>
    <source>
        <strain evidence="2 3">JCM 13563</strain>
    </source>
</reference>
<feature type="transmembrane region" description="Helical" evidence="1">
    <location>
        <begin position="49"/>
        <end position="69"/>
    </location>
</feature>
<accession>M0C250</accession>
<sequence length="79" mass="8463">MNITIYGVVAGGFTIIITTAFQLVTIPMVAGLSIVSANVFDSTFSVTTASFYLVAFSMVFSVGLFTHIYHRALKGARHA</sequence>
<organism evidence="2 3">
    <name type="scientific">Natrinema limicola JCM 13563</name>
    <dbReference type="NCBI Taxonomy" id="1230457"/>
    <lineage>
        <taxon>Archaea</taxon>
        <taxon>Methanobacteriati</taxon>
        <taxon>Methanobacteriota</taxon>
        <taxon>Stenosarchaea group</taxon>
        <taxon>Halobacteria</taxon>
        <taxon>Halobacteriales</taxon>
        <taxon>Natrialbaceae</taxon>
        <taxon>Natrinema</taxon>
    </lineage>
</organism>
<keyword evidence="1" id="KW-1133">Transmembrane helix</keyword>
<feature type="transmembrane region" description="Helical" evidence="1">
    <location>
        <begin position="7"/>
        <end position="29"/>
    </location>
</feature>
<dbReference type="EMBL" id="AOIT01000086">
    <property type="protein sequence ID" value="ELZ15979.1"/>
    <property type="molecule type" value="Genomic_DNA"/>
</dbReference>
<keyword evidence="1" id="KW-0812">Transmembrane</keyword>
<name>M0C250_9EURY</name>
<evidence type="ECO:0000256" key="1">
    <source>
        <dbReference type="SAM" id="Phobius"/>
    </source>
</evidence>
<comment type="caution">
    <text evidence="2">The sequence shown here is derived from an EMBL/GenBank/DDBJ whole genome shotgun (WGS) entry which is preliminary data.</text>
</comment>
<evidence type="ECO:0000313" key="2">
    <source>
        <dbReference type="EMBL" id="ELZ15979.1"/>
    </source>
</evidence>
<keyword evidence="1" id="KW-0472">Membrane</keyword>
<dbReference type="AlphaFoldDB" id="M0C250"/>
<keyword evidence="3" id="KW-1185">Reference proteome</keyword>
<dbReference type="Proteomes" id="UP000011615">
    <property type="component" value="Unassembled WGS sequence"/>
</dbReference>
<protein>
    <submittedName>
        <fullName evidence="2">Uncharacterized protein</fullName>
    </submittedName>
</protein>
<evidence type="ECO:0000313" key="3">
    <source>
        <dbReference type="Proteomes" id="UP000011615"/>
    </source>
</evidence>